<gene>
    <name evidence="2" type="ORF">EVAR_27007_1</name>
</gene>
<evidence type="ECO:0000313" key="2">
    <source>
        <dbReference type="EMBL" id="GBP82682.1"/>
    </source>
</evidence>
<keyword evidence="1" id="KW-0812">Transmembrane</keyword>
<name>A0A4C1Z5U4_EUMVA</name>
<evidence type="ECO:0000256" key="1">
    <source>
        <dbReference type="SAM" id="Phobius"/>
    </source>
</evidence>
<dbReference type="EMBL" id="BGZK01001579">
    <property type="protein sequence ID" value="GBP82682.1"/>
    <property type="molecule type" value="Genomic_DNA"/>
</dbReference>
<proteinExistence type="predicted"/>
<dbReference type="AlphaFoldDB" id="A0A4C1Z5U4"/>
<keyword evidence="1" id="KW-0472">Membrane</keyword>
<reference evidence="2 3" key="1">
    <citation type="journal article" date="2019" name="Commun. Biol.">
        <title>The bagworm genome reveals a unique fibroin gene that provides high tensile strength.</title>
        <authorList>
            <person name="Kono N."/>
            <person name="Nakamura H."/>
            <person name="Ohtoshi R."/>
            <person name="Tomita M."/>
            <person name="Numata K."/>
            <person name="Arakawa K."/>
        </authorList>
    </citation>
    <scope>NUCLEOTIDE SEQUENCE [LARGE SCALE GENOMIC DNA]</scope>
</reference>
<keyword evidence="1" id="KW-1133">Transmembrane helix</keyword>
<keyword evidence="3" id="KW-1185">Reference proteome</keyword>
<sequence length="112" mass="12833">MPSRDLNVSMWTPAAWNDTEWEMDMFYKPDVLIIVLYVAVLTTSLSANTLLIFVVIKFQYMRNGKEISKTRYAHRSAARALFVVDVNKPVSIVNNVFELDGYSYKTGTSPLF</sequence>
<organism evidence="2 3">
    <name type="scientific">Eumeta variegata</name>
    <name type="common">Bagworm moth</name>
    <name type="synonym">Eumeta japonica</name>
    <dbReference type="NCBI Taxonomy" id="151549"/>
    <lineage>
        <taxon>Eukaryota</taxon>
        <taxon>Metazoa</taxon>
        <taxon>Ecdysozoa</taxon>
        <taxon>Arthropoda</taxon>
        <taxon>Hexapoda</taxon>
        <taxon>Insecta</taxon>
        <taxon>Pterygota</taxon>
        <taxon>Neoptera</taxon>
        <taxon>Endopterygota</taxon>
        <taxon>Lepidoptera</taxon>
        <taxon>Glossata</taxon>
        <taxon>Ditrysia</taxon>
        <taxon>Tineoidea</taxon>
        <taxon>Psychidae</taxon>
        <taxon>Oiketicinae</taxon>
        <taxon>Eumeta</taxon>
    </lineage>
</organism>
<feature type="transmembrane region" description="Helical" evidence="1">
    <location>
        <begin position="31"/>
        <end position="56"/>
    </location>
</feature>
<protein>
    <submittedName>
        <fullName evidence="2">Uncharacterized protein</fullName>
    </submittedName>
</protein>
<dbReference type="Proteomes" id="UP000299102">
    <property type="component" value="Unassembled WGS sequence"/>
</dbReference>
<accession>A0A4C1Z5U4</accession>
<dbReference type="OrthoDB" id="10037617at2759"/>
<evidence type="ECO:0000313" key="3">
    <source>
        <dbReference type="Proteomes" id="UP000299102"/>
    </source>
</evidence>
<comment type="caution">
    <text evidence="2">The sequence shown here is derived from an EMBL/GenBank/DDBJ whole genome shotgun (WGS) entry which is preliminary data.</text>
</comment>